<reference evidence="2" key="1">
    <citation type="journal article" date="2020" name="Stud. Mycol.">
        <title>101 Dothideomycetes genomes: a test case for predicting lifestyles and emergence of pathogens.</title>
        <authorList>
            <person name="Haridas S."/>
            <person name="Albert R."/>
            <person name="Binder M."/>
            <person name="Bloem J."/>
            <person name="Labutti K."/>
            <person name="Salamov A."/>
            <person name="Andreopoulos B."/>
            <person name="Baker S."/>
            <person name="Barry K."/>
            <person name="Bills G."/>
            <person name="Bluhm B."/>
            <person name="Cannon C."/>
            <person name="Castanera R."/>
            <person name="Culley D."/>
            <person name="Daum C."/>
            <person name="Ezra D."/>
            <person name="Gonzalez J."/>
            <person name="Henrissat B."/>
            <person name="Kuo A."/>
            <person name="Liang C."/>
            <person name="Lipzen A."/>
            <person name="Lutzoni F."/>
            <person name="Magnuson J."/>
            <person name="Mondo S."/>
            <person name="Nolan M."/>
            <person name="Ohm R."/>
            <person name="Pangilinan J."/>
            <person name="Park H.-J."/>
            <person name="Ramirez L."/>
            <person name="Alfaro M."/>
            <person name="Sun H."/>
            <person name="Tritt A."/>
            <person name="Yoshinaga Y."/>
            <person name="Zwiers L.-H."/>
            <person name="Turgeon B."/>
            <person name="Goodwin S."/>
            <person name="Spatafora J."/>
            <person name="Crous P."/>
            <person name="Grigoriev I."/>
        </authorList>
    </citation>
    <scope>NUCLEOTIDE SEQUENCE</scope>
    <source>
        <strain evidence="2">CBS 480.64</strain>
    </source>
</reference>
<name>A0A6A7C3R5_9PEZI</name>
<feature type="region of interest" description="Disordered" evidence="1">
    <location>
        <begin position="55"/>
        <end position="189"/>
    </location>
</feature>
<dbReference type="EMBL" id="MU005968">
    <property type="protein sequence ID" value="KAF2862104.1"/>
    <property type="molecule type" value="Genomic_DNA"/>
</dbReference>
<feature type="compositionally biased region" description="Basic residues" evidence="1">
    <location>
        <begin position="166"/>
        <end position="188"/>
    </location>
</feature>
<evidence type="ECO:0000313" key="2">
    <source>
        <dbReference type="EMBL" id="KAF2862104.1"/>
    </source>
</evidence>
<evidence type="ECO:0000313" key="3">
    <source>
        <dbReference type="Proteomes" id="UP000799421"/>
    </source>
</evidence>
<protein>
    <submittedName>
        <fullName evidence="2">Uncharacterized protein</fullName>
    </submittedName>
</protein>
<proteinExistence type="predicted"/>
<feature type="compositionally biased region" description="Basic and acidic residues" evidence="1">
    <location>
        <begin position="107"/>
        <end position="129"/>
    </location>
</feature>
<dbReference type="Proteomes" id="UP000799421">
    <property type="component" value="Unassembled WGS sequence"/>
</dbReference>
<sequence length="225" mass="25851">MPNPQIITQAIYPDPTMDGTIEDHIRVADPQPHKFSVPYTDGCVESVSAVRNRFMGREGSGPTESSISRSSINESNRSCSRCRSNTGSRVRDPYTKKQQRSSGTHSQYDKDSHRDGYHHDGNRVRDSYTKKQQRSSGTQSYHGKDSHRDGHHHHDKHEHHNERREHGKHHHHNKHGHHGQHHHHHKHNHYDDVQYDERGMPIQTDEERAEAGAQAAVAVINMIPL</sequence>
<organism evidence="2 3">
    <name type="scientific">Piedraia hortae CBS 480.64</name>
    <dbReference type="NCBI Taxonomy" id="1314780"/>
    <lineage>
        <taxon>Eukaryota</taxon>
        <taxon>Fungi</taxon>
        <taxon>Dikarya</taxon>
        <taxon>Ascomycota</taxon>
        <taxon>Pezizomycotina</taxon>
        <taxon>Dothideomycetes</taxon>
        <taxon>Dothideomycetidae</taxon>
        <taxon>Capnodiales</taxon>
        <taxon>Piedraiaceae</taxon>
        <taxon>Piedraia</taxon>
    </lineage>
</organism>
<keyword evidence="3" id="KW-1185">Reference proteome</keyword>
<gene>
    <name evidence="2" type="ORF">K470DRAFT_263219</name>
</gene>
<dbReference type="AlphaFoldDB" id="A0A6A7C3R5"/>
<evidence type="ECO:0000256" key="1">
    <source>
        <dbReference type="SAM" id="MobiDB-lite"/>
    </source>
</evidence>
<accession>A0A6A7C3R5</accession>
<feature type="compositionally biased region" description="Low complexity" evidence="1">
    <location>
        <begin position="60"/>
        <end position="88"/>
    </location>
</feature>